<feature type="transmembrane region" description="Helical" evidence="1">
    <location>
        <begin position="88"/>
        <end position="109"/>
    </location>
</feature>
<gene>
    <name evidence="2" type="ORF">EYF80_030596</name>
</gene>
<evidence type="ECO:0000256" key="1">
    <source>
        <dbReference type="SAM" id="Phobius"/>
    </source>
</evidence>
<protein>
    <submittedName>
        <fullName evidence="2">Uncharacterized protein</fullName>
    </submittedName>
</protein>
<reference evidence="2 3" key="1">
    <citation type="submission" date="2019-03" db="EMBL/GenBank/DDBJ databases">
        <title>First draft genome of Liparis tanakae, snailfish: a comprehensive survey of snailfish specific genes.</title>
        <authorList>
            <person name="Kim W."/>
            <person name="Song I."/>
            <person name="Jeong J.-H."/>
            <person name="Kim D."/>
            <person name="Kim S."/>
            <person name="Ryu S."/>
            <person name="Song J.Y."/>
            <person name="Lee S.K."/>
        </authorList>
    </citation>
    <scope>NUCLEOTIDE SEQUENCE [LARGE SCALE GENOMIC DNA]</scope>
    <source>
        <tissue evidence="2">Muscle</tissue>
    </source>
</reference>
<keyword evidence="1" id="KW-0812">Transmembrane</keyword>
<organism evidence="2 3">
    <name type="scientific">Liparis tanakae</name>
    <name type="common">Tanaka's snailfish</name>
    <dbReference type="NCBI Taxonomy" id="230148"/>
    <lineage>
        <taxon>Eukaryota</taxon>
        <taxon>Metazoa</taxon>
        <taxon>Chordata</taxon>
        <taxon>Craniata</taxon>
        <taxon>Vertebrata</taxon>
        <taxon>Euteleostomi</taxon>
        <taxon>Actinopterygii</taxon>
        <taxon>Neopterygii</taxon>
        <taxon>Teleostei</taxon>
        <taxon>Neoteleostei</taxon>
        <taxon>Acanthomorphata</taxon>
        <taxon>Eupercaria</taxon>
        <taxon>Perciformes</taxon>
        <taxon>Cottioidei</taxon>
        <taxon>Cottales</taxon>
        <taxon>Liparidae</taxon>
        <taxon>Liparis</taxon>
    </lineage>
</organism>
<name>A0A4Z2H2B3_9TELE</name>
<keyword evidence="1" id="KW-1133">Transmembrane helix</keyword>
<comment type="caution">
    <text evidence="2">The sequence shown here is derived from an EMBL/GenBank/DDBJ whole genome shotgun (WGS) entry which is preliminary data.</text>
</comment>
<dbReference type="AlphaFoldDB" id="A0A4Z2H2B3"/>
<dbReference type="Proteomes" id="UP000314294">
    <property type="component" value="Unassembled WGS sequence"/>
</dbReference>
<accession>A0A4Z2H2B3</accession>
<proteinExistence type="predicted"/>
<evidence type="ECO:0000313" key="3">
    <source>
        <dbReference type="Proteomes" id="UP000314294"/>
    </source>
</evidence>
<sequence>MNTQLRMRTLNKDVPVSSTISCRNDVVQDDDDATLPKEQKNPCFIRRTYAIVASCDIKSEPLLLIGQHELIFSDVLFFPLQPLLLLHVLLRLLLHRFLLILLFLLLLPLRPFAPVSLPALAVHLLLLLFGPPLPVVELSPEARDLHLELAQQSIFGILVHSGLVLDVLGPVGVAEGGEGLVVVLLGRA</sequence>
<evidence type="ECO:0000313" key="2">
    <source>
        <dbReference type="EMBL" id="TNN59223.1"/>
    </source>
</evidence>
<dbReference type="EMBL" id="SRLO01000361">
    <property type="protein sequence ID" value="TNN59223.1"/>
    <property type="molecule type" value="Genomic_DNA"/>
</dbReference>
<keyword evidence="3" id="KW-1185">Reference proteome</keyword>
<keyword evidence="1" id="KW-0472">Membrane</keyword>